<protein>
    <recommendedName>
        <fullName evidence="5">CHHC U11-48K-type domain-containing protein</fullName>
    </recommendedName>
</protein>
<feature type="compositionally biased region" description="Polar residues" evidence="4">
    <location>
        <begin position="211"/>
        <end position="226"/>
    </location>
</feature>
<sequence>MNHLKNLTERVMCPFDPVHVVERRRFQAHLIKCKRNLPQNHDFVQCQYWHLHYVRRSEMDDHLESCEHKLEKEANKKMWDAETQPKFFQPKLTFNEVLPATELENWDDITQTAPNFSADIMRAKANYMTVPQGLSKSKRKDFRDRERERLREKEFANQPKTVEVKGEKKKDLVEPEAQPPPRKPMENPVQRLGRIAAKFPAQKGSEDKSNDSSIAYSNRRSDTGNTPVIGRGRGLLGWSHVAEPGRAYRFSSDDFPKL</sequence>
<keyword evidence="1" id="KW-0479">Metal-binding</keyword>
<dbReference type="PANTHER" id="PTHR21402:SF5">
    <property type="entry name" value="GAMETOCYTE SPECIFIC FACTOR 1"/>
    <property type="match status" value="1"/>
</dbReference>
<organism evidence="6 7">
    <name type="scientific">Daphnia sinensis</name>
    <dbReference type="NCBI Taxonomy" id="1820382"/>
    <lineage>
        <taxon>Eukaryota</taxon>
        <taxon>Metazoa</taxon>
        <taxon>Ecdysozoa</taxon>
        <taxon>Arthropoda</taxon>
        <taxon>Crustacea</taxon>
        <taxon>Branchiopoda</taxon>
        <taxon>Diplostraca</taxon>
        <taxon>Cladocera</taxon>
        <taxon>Anomopoda</taxon>
        <taxon>Daphniidae</taxon>
        <taxon>Daphnia</taxon>
        <taxon>Daphnia similis group</taxon>
    </lineage>
</organism>
<keyword evidence="7" id="KW-1185">Reference proteome</keyword>
<feature type="compositionally biased region" description="Basic and acidic residues" evidence="4">
    <location>
        <begin position="162"/>
        <end position="173"/>
    </location>
</feature>
<evidence type="ECO:0000256" key="2">
    <source>
        <dbReference type="ARBA" id="ARBA00022771"/>
    </source>
</evidence>
<reference evidence="6 7" key="1">
    <citation type="submission" date="2022-05" db="EMBL/GenBank/DDBJ databases">
        <title>A multi-omics perspective on studying reproductive biology in Daphnia sinensis.</title>
        <authorList>
            <person name="Jia J."/>
        </authorList>
    </citation>
    <scope>NUCLEOTIDE SEQUENCE [LARGE SCALE GENOMIC DNA]</scope>
    <source>
        <strain evidence="6 7">WSL</strain>
    </source>
</reference>
<dbReference type="EMBL" id="WJBH02000008">
    <property type="protein sequence ID" value="KAI9554238.1"/>
    <property type="molecule type" value="Genomic_DNA"/>
</dbReference>
<evidence type="ECO:0000313" key="6">
    <source>
        <dbReference type="EMBL" id="KAI9554238.1"/>
    </source>
</evidence>
<dbReference type="InterPro" id="IPR051591">
    <property type="entry name" value="UPF0224_FAM112_RNA_Proc"/>
</dbReference>
<dbReference type="Proteomes" id="UP000820818">
    <property type="component" value="Linkage Group LG8"/>
</dbReference>
<evidence type="ECO:0000256" key="1">
    <source>
        <dbReference type="ARBA" id="ARBA00022723"/>
    </source>
</evidence>
<feature type="domain" description="CHHC U11-48K-type" evidence="5">
    <location>
        <begin position="10"/>
        <end position="37"/>
    </location>
</feature>
<feature type="compositionally biased region" description="Basic and acidic residues" evidence="4">
    <location>
        <begin position="141"/>
        <end position="155"/>
    </location>
</feature>
<keyword evidence="2" id="KW-0863">Zinc-finger</keyword>
<dbReference type="PROSITE" id="PS51800">
    <property type="entry name" value="ZF_CHHC_U11_48K"/>
    <property type="match status" value="1"/>
</dbReference>
<evidence type="ECO:0000313" key="7">
    <source>
        <dbReference type="Proteomes" id="UP000820818"/>
    </source>
</evidence>
<dbReference type="Pfam" id="PF05253">
    <property type="entry name" value="zf-U11-48K"/>
    <property type="match status" value="1"/>
</dbReference>
<evidence type="ECO:0000256" key="3">
    <source>
        <dbReference type="ARBA" id="ARBA00022833"/>
    </source>
</evidence>
<gene>
    <name evidence="6" type="ORF">GHT06_019510</name>
</gene>
<feature type="region of interest" description="Disordered" evidence="4">
    <location>
        <begin position="131"/>
        <end position="231"/>
    </location>
</feature>
<dbReference type="GO" id="GO:0008270">
    <property type="term" value="F:zinc ion binding"/>
    <property type="evidence" value="ECO:0007669"/>
    <property type="project" value="UniProtKB-KW"/>
</dbReference>
<accession>A0AAD5LAT1</accession>
<proteinExistence type="predicted"/>
<evidence type="ECO:0000259" key="5">
    <source>
        <dbReference type="PROSITE" id="PS51800"/>
    </source>
</evidence>
<dbReference type="PANTHER" id="PTHR21402">
    <property type="entry name" value="GAMETOCYTE SPECIFIC FACTOR 1-RELATED"/>
    <property type="match status" value="1"/>
</dbReference>
<keyword evidence="3" id="KW-0862">Zinc</keyword>
<dbReference type="InterPro" id="IPR036236">
    <property type="entry name" value="Znf_C2H2_sf"/>
</dbReference>
<evidence type="ECO:0000256" key="4">
    <source>
        <dbReference type="SAM" id="MobiDB-lite"/>
    </source>
</evidence>
<name>A0AAD5LAT1_9CRUS</name>
<dbReference type="AlphaFoldDB" id="A0AAD5LAT1"/>
<dbReference type="SUPFAM" id="SSF57667">
    <property type="entry name" value="beta-beta-alpha zinc fingers"/>
    <property type="match status" value="1"/>
</dbReference>
<dbReference type="InterPro" id="IPR022776">
    <property type="entry name" value="TRM13/UPF0224_CHHC_Znf_dom"/>
</dbReference>
<comment type="caution">
    <text evidence="6">The sequence shown here is derived from an EMBL/GenBank/DDBJ whole genome shotgun (WGS) entry which is preliminary data.</text>
</comment>